<accession>A0ABM4AEL8</accession>
<dbReference type="InterPro" id="IPR000994">
    <property type="entry name" value="Pept_M24"/>
</dbReference>
<evidence type="ECO:0000313" key="2">
    <source>
        <dbReference type="Proteomes" id="UP001652623"/>
    </source>
</evidence>
<name>A0ABM4AEL8_ZIZJJ</name>
<proteinExistence type="predicted"/>
<sequence>MLQSSIMRHKQKLVYLDGTTDIRRTVHFGKPSEHEKACYTAVLKGHIALRNARFPNGTNGNALDILAQVPLWKNGLDYRHGTGHGIGSSAIMFKNINNRVIEVYNPIINILDHDGYNS</sequence>
<dbReference type="Pfam" id="PF00557">
    <property type="entry name" value="Peptidase_M24"/>
    <property type="match status" value="1"/>
</dbReference>
<dbReference type="GeneID" id="112491544"/>
<dbReference type="PANTHER" id="PTHR43763:SF12">
    <property type="entry name" value="AMINOPEPTIDASE P1"/>
    <property type="match status" value="1"/>
</dbReference>
<dbReference type="InterPro" id="IPR036005">
    <property type="entry name" value="Creatinase/aminopeptidase-like"/>
</dbReference>
<organism evidence="2 3">
    <name type="scientific">Ziziphus jujuba</name>
    <name type="common">Chinese jujube</name>
    <name type="synonym">Ziziphus sativa</name>
    <dbReference type="NCBI Taxonomy" id="326968"/>
    <lineage>
        <taxon>Eukaryota</taxon>
        <taxon>Viridiplantae</taxon>
        <taxon>Streptophyta</taxon>
        <taxon>Embryophyta</taxon>
        <taxon>Tracheophyta</taxon>
        <taxon>Spermatophyta</taxon>
        <taxon>Magnoliopsida</taxon>
        <taxon>eudicotyledons</taxon>
        <taxon>Gunneridae</taxon>
        <taxon>Pentapetalae</taxon>
        <taxon>rosids</taxon>
        <taxon>fabids</taxon>
        <taxon>Rosales</taxon>
        <taxon>Rhamnaceae</taxon>
        <taxon>Paliureae</taxon>
        <taxon>Ziziphus</taxon>
    </lineage>
</organism>
<dbReference type="PANTHER" id="PTHR43763">
    <property type="entry name" value="XAA-PRO AMINOPEPTIDASE 1"/>
    <property type="match status" value="1"/>
</dbReference>
<dbReference type="SUPFAM" id="SSF55920">
    <property type="entry name" value="Creatinase/aminopeptidase"/>
    <property type="match status" value="1"/>
</dbReference>
<dbReference type="RefSeq" id="XP_060675183.1">
    <property type="nucleotide sequence ID" value="XM_060819200.1"/>
</dbReference>
<evidence type="ECO:0000259" key="1">
    <source>
        <dbReference type="Pfam" id="PF00557"/>
    </source>
</evidence>
<evidence type="ECO:0000313" key="4">
    <source>
        <dbReference type="RefSeq" id="XP_060675184.1"/>
    </source>
</evidence>
<dbReference type="InterPro" id="IPR050422">
    <property type="entry name" value="X-Pro_aminopeptidase_P"/>
</dbReference>
<protein>
    <submittedName>
        <fullName evidence="3 4">Aminopeptidase P1-like</fullName>
    </submittedName>
</protein>
<reference evidence="3 4" key="1">
    <citation type="submission" date="2025-05" db="UniProtKB">
        <authorList>
            <consortium name="RefSeq"/>
        </authorList>
    </citation>
    <scope>IDENTIFICATION</scope>
    <source>
        <tissue evidence="3 4">Seedling</tissue>
    </source>
</reference>
<dbReference type="RefSeq" id="XP_060675184.1">
    <property type="nucleotide sequence ID" value="XM_060819201.1"/>
</dbReference>
<feature type="domain" description="Peptidase M24" evidence="1">
    <location>
        <begin position="14"/>
        <end position="89"/>
    </location>
</feature>
<dbReference type="Gene3D" id="3.90.230.10">
    <property type="entry name" value="Creatinase/methionine aminopeptidase superfamily"/>
    <property type="match status" value="1"/>
</dbReference>
<keyword evidence="2" id="KW-1185">Reference proteome</keyword>
<evidence type="ECO:0000313" key="3">
    <source>
        <dbReference type="RefSeq" id="XP_060675183.1"/>
    </source>
</evidence>
<dbReference type="Proteomes" id="UP001652623">
    <property type="component" value="Chromosome 7"/>
</dbReference>
<gene>
    <name evidence="3 4" type="primary">LOC112491544</name>
</gene>